<gene>
    <name evidence="1" type="primary">FBXO47</name>
    <name evidence="1" type="ORF">OS493_021016</name>
</gene>
<name>A0A9X0A027_9CNID</name>
<dbReference type="AlphaFoldDB" id="A0A9X0A027"/>
<evidence type="ECO:0000313" key="1">
    <source>
        <dbReference type="EMBL" id="KAJ7390996.1"/>
    </source>
</evidence>
<proteinExistence type="predicted"/>
<dbReference type="Proteomes" id="UP001163046">
    <property type="component" value="Unassembled WGS sequence"/>
</dbReference>
<dbReference type="OrthoDB" id="9858120at2759"/>
<reference evidence="1" key="1">
    <citation type="submission" date="2023-01" db="EMBL/GenBank/DDBJ databases">
        <title>Genome assembly of the deep-sea coral Lophelia pertusa.</title>
        <authorList>
            <person name="Herrera S."/>
            <person name="Cordes E."/>
        </authorList>
    </citation>
    <scope>NUCLEOTIDE SEQUENCE</scope>
    <source>
        <strain evidence="1">USNM1676648</strain>
        <tissue evidence="1">Polyp</tissue>
    </source>
</reference>
<accession>A0A9X0A027</accession>
<dbReference type="PANTHER" id="PTHR34098:SF1">
    <property type="entry name" value="F-BOX ONLY PROTEIN 47"/>
    <property type="match status" value="1"/>
</dbReference>
<dbReference type="InterPro" id="IPR038946">
    <property type="entry name" value="FBXO47"/>
</dbReference>
<organism evidence="1 2">
    <name type="scientific">Desmophyllum pertusum</name>
    <dbReference type="NCBI Taxonomy" id="174260"/>
    <lineage>
        <taxon>Eukaryota</taxon>
        <taxon>Metazoa</taxon>
        <taxon>Cnidaria</taxon>
        <taxon>Anthozoa</taxon>
        <taxon>Hexacorallia</taxon>
        <taxon>Scleractinia</taxon>
        <taxon>Caryophylliina</taxon>
        <taxon>Caryophylliidae</taxon>
        <taxon>Desmophyllum</taxon>
    </lineage>
</organism>
<evidence type="ECO:0000313" key="2">
    <source>
        <dbReference type="Proteomes" id="UP001163046"/>
    </source>
</evidence>
<sequence>MRFRVFSFTPLSDLGQLSLSSRNFTEEVMKYIHNNDALLVIVPNIHLNSDEESSQLFVNWKTEYCWGHFRDLGVLLKRSTCLFSTKERLKEVGIILDKLKDTHSKICTTLGSDIAYSCYGKFLHSFVAGWEDDEKFKAYLAIKGASCLDDRIQQVLRSTPGSQPWYERYIRVFCREIFLDKASDLVEKDSGFAYQPIGAWRMSPKLLKLCGESVCFDVLGNKAMNGRVHELSYLGYYLGQVLGQDDIMYGKGKGMESFTSTIKQVVAVMPSNKDKTALISSLFNVWEENILSLGEGLQDDLEIVTPEEQEQVFAASIHNLTQVLRSFSRNVQ</sequence>
<dbReference type="EMBL" id="MU825409">
    <property type="protein sequence ID" value="KAJ7390996.1"/>
    <property type="molecule type" value="Genomic_DNA"/>
</dbReference>
<comment type="caution">
    <text evidence="1">The sequence shown here is derived from an EMBL/GenBank/DDBJ whole genome shotgun (WGS) entry which is preliminary data.</text>
</comment>
<keyword evidence="2" id="KW-1185">Reference proteome</keyword>
<dbReference type="PANTHER" id="PTHR34098">
    <property type="entry name" value="F-BOX ONLY PROTEIN 47"/>
    <property type="match status" value="1"/>
</dbReference>
<protein>
    <submittedName>
        <fullName evidence="1">F-box only protein 47</fullName>
    </submittedName>
</protein>